<comment type="caution">
    <text evidence="1">The sequence shown here is derived from an EMBL/GenBank/DDBJ whole genome shotgun (WGS) entry which is preliminary data.</text>
</comment>
<sequence length="133" mass="15474">MSNRSIPSRTKEWTRVELPSLWVRFLILIPAKRDAVLEMVNEDDLQIVRLFLDIGADPKEQQQACVAWEITLQRLENLAKRDDIVHSRRDEMLKCIEQYRSIFLAYGVELTPTKPSVDLNAHEDAWGTMHSPD</sequence>
<dbReference type="Proteomes" id="UP000624244">
    <property type="component" value="Unassembled WGS sequence"/>
</dbReference>
<accession>A0A8H5ZM53</accession>
<organism evidence="1 2">
    <name type="scientific">Cochliobolus sativus</name>
    <name type="common">Common root rot and spot blotch fungus</name>
    <name type="synonym">Bipolaris sorokiniana</name>
    <dbReference type="NCBI Taxonomy" id="45130"/>
    <lineage>
        <taxon>Eukaryota</taxon>
        <taxon>Fungi</taxon>
        <taxon>Dikarya</taxon>
        <taxon>Ascomycota</taxon>
        <taxon>Pezizomycotina</taxon>
        <taxon>Dothideomycetes</taxon>
        <taxon>Pleosporomycetidae</taxon>
        <taxon>Pleosporales</taxon>
        <taxon>Pleosporineae</taxon>
        <taxon>Pleosporaceae</taxon>
        <taxon>Bipolaris</taxon>
    </lineage>
</organism>
<evidence type="ECO:0000313" key="2">
    <source>
        <dbReference type="Proteomes" id="UP000624244"/>
    </source>
</evidence>
<name>A0A8H5ZM53_COCSA</name>
<gene>
    <name evidence="1" type="ORF">GGP41_000518</name>
</gene>
<dbReference type="AlphaFoldDB" id="A0A8H5ZM53"/>
<evidence type="ECO:0000313" key="1">
    <source>
        <dbReference type="EMBL" id="KAF5851757.1"/>
    </source>
</evidence>
<reference evidence="1" key="1">
    <citation type="submission" date="2019-11" db="EMBL/GenBank/DDBJ databases">
        <title>Bipolaris sorokiniana Genome sequencing.</title>
        <authorList>
            <person name="Wang H."/>
        </authorList>
    </citation>
    <scope>NUCLEOTIDE SEQUENCE</scope>
</reference>
<protein>
    <submittedName>
        <fullName evidence="1">Uncharacterized protein</fullName>
    </submittedName>
</protein>
<proteinExistence type="predicted"/>
<dbReference type="EMBL" id="WNKQ01000004">
    <property type="protein sequence ID" value="KAF5851757.1"/>
    <property type="molecule type" value="Genomic_DNA"/>
</dbReference>